<dbReference type="EMBL" id="KT007009">
    <property type="protein sequence ID" value="AKQ03255.1"/>
    <property type="molecule type" value="Genomic_DNA"/>
</dbReference>
<dbReference type="GO" id="GO:0006412">
    <property type="term" value="P:translation"/>
    <property type="evidence" value="ECO:0007669"/>
    <property type="project" value="UniProtKB-UniRule"/>
</dbReference>
<dbReference type="Gene3D" id="2.40.50.140">
    <property type="entry name" value="Nucleic acid-binding proteins"/>
    <property type="match status" value="1"/>
</dbReference>
<evidence type="ECO:0000256" key="2">
    <source>
        <dbReference type="ARBA" id="ARBA00022730"/>
    </source>
</evidence>
<dbReference type="InterPro" id="IPR019984">
    <property type="entry name" value="Ribosomal_uS17_bact/chlr"/>
</dbReference>
<dbReference type="PANTHER" id="PTHR10744">
    <property type="entry name" value="40S RIBOSOMAL PROTEIN S11 FAMILY MEMBER"/>
    <property type="match status" value="1"/>
</dbReference>
<evidence type="ECO:0000256" key="4">
    <source>
        <dbReference type="ARBA" id="ARBA00022980"/>
    </source>
</evidence>
<gene>
    <name evidence="6 7" type="primary">rpsQ</name>
</gene>
<evidence type="ECO:0000256" key="3">
    <source>
        <dbReference type="ARBA" id="ARBA00022884"/>
    </source>
</evidence>
<dbReference type="HAMAP" id="MF_01345_B">
    <property type="entry name" value="Ribosomal_uS17_B"/>
    <property type="match status" value="1"/>
</dbReference>
<dbReference type="CDD" id="cd00364">
    <property type="entry name" value="Ribosomal_uS17"/>
    <property type="match status" value="1"/>
</dbReference>
<dbReference type="PANTHER" id="PTHR10744:SF1">
    <property type="entry name" value="SMALL RIBOSOMAL SUBUNIT PROTEIN US17M"/>
    <property type="match status" value="1"/>
</dbReference>
<evidence type="ECO:0000256" key="6">
    <source>
        <dbReference type="HAMAP-Rule" id="MF_01345"/>
    </source>
</evidence>
<evidence type="ECO:0000256" key="1">
    <source>
        <dbReference type="ARBA" id="ARBA00010254"/>
    </source>
</evidence>
<organism evidence="7">
    <name type="scientific">uncultured Microgenomates bacterium Rifle_16ft_4_minimus_37906</name>
    <dbReference type="NCBI Taxonomy" id="1665116"/>
    <lineage>
        <taxon>Bacteria</taxon>
        <taxon>Candidatus Microgenomatota</taxon>
        <taxon>environmental samples</taxon>
    </lineage>
</organism>
<proteinExistence type="inferred from homology"/>
<dbReference type="Pfam" id="PF00366">
    <property type="entry name" value="Ribosomal_S17"/>
    <property type="match status" value="1"/>
</dbReference>
<dbReference type="GO" id="GO:0019843">
    <property type="term" value="F:rRNA binding"/>
    <property type="evidence" value="ECO:0007669"/>
    <property type="project" value="UniProtKB-UniRule"/>
</dbReference>
<comment type="subunit">
    <text evidence="6">Part of the 30S ribosomal subunit.</text>
</comment>
<protein>
    <recommendedName>
        <fullName evidence="6">Small ribosomal subunit protein uS17</fullName>
    </recommendedName>
</protein>
<reference evidence="7" key="1">
    <citation type="journal article" date="2015" name="ISME J.">
        <title>Aquifer environment selects for microbial species cohorts in sediment and groundwater.</title>
        <authorList>
            <person name="Hug L.A."/>
            <person name="Thomas B.C."/>
            <person name="Brown C.T."/>
            <person name="Frischkorn K.R."/>
            <person name="Williams K.H."/>
            <person name="Tringe S.G."/>
            <person name="Banfield J.F."/>
        </authorList>
    </citation>
    <scope>NUCLEOTIDE SEQUENCE</scope>
</reference>
<dbReference type="NCBIfam" id="NF004123">
    <property type="entry name" value="PRK05610.1"/>
    <property type="match status" value="1"/>
</dbReference>
<dbReference type="GO" id="GO:0022627">
    <property type="term" value="C:cytosolic small ribosomal subunit"/>
    <property type="evidence" value="ECO:0007669"/>
    <property type="project" value="TreeGrafter"/>
</dbReference>
<comment type="function">
    <text evidence="6">One of the primary rRNA binding proteins, it binds specifically to the 5'-end of 16S ribosomal RNA.</text>
</comment>
<keyword evidence="2 6" id="KW-0699">rRNA-binding</keyword>
<dbReference type="AlphaFoldDB" id="A0A0H4T8Z4"/>
<sequence>MKIFVGRVVSVKMPKTATVAVEKVVIHPVYKKRFKRIKKYHVHDEIGVSEGQTVKFVASKPYSKLKKWKILEVTDKKGKK</sequence>
<dbReference type="PRINTS" id="PR00973">
    <property type="entry name" value="RIBOSOMALS17"/>
</dbReference>
<name>A0A0H4T8Z4_9BACT</name>
<dbReference type="InterPro" id="IPR012340">
    <property type="entry name" value="NA-bd_OB-fold"/>
</dbReference>
<dbReference type="SUPFAM" id="SSF50249">
    <property type="entry name" value="Nucleic acid-binding proteins"/>
    <property type="match status" value="1"/>
</dbReference>
<evidence type="ECO:0000313" key="7">
    <source>
        <dbReference type="EMBL" id="AKQ03255.1"/>
    </source>
</evidence>
<keyword evidence="4 6" id="KW-0689">Ribosomal protein</keyword>
<dbReference type="GO" id="GO:0003735">
    <property type="term" value="F:structural constituent of ribosome"/>
    <property type="evidence" value="ECO:0007669"/>
    <property type="project" value="InterPro"/>
</dbReference>
<evidence type="ECO:0000256" key="5">
    <source>
        <dbReference type="ARBA" id="ARBA00023274"/>
    </source>
</evidence>
<accession>A0A0H4T8Z4</accession>
<keyword evidence="5 6" id="KW-0687">Ribonucleoprotein</keyword>
<dbReference type="InterPro" id="IPR000266">
    <property type="entry name" value="Ribosomal_uS17"/>
</dbReference>
<keyword evidence="3 6" id="KW-0694">RNA-binding</keyword>
<comment type="similarity">
    <text evidence="1 6">Belongs to the universal ribosomal protein uS17 family.</text>
</comment>